<organism evidence="2 3">
    <name type="scientific">Methylophaga thiooxydans</name>
    <dbReference type="NCBI Taxonomy" id="392484"/>
    <lineage>
        <taxon>Bacteria</taxon>
        <taxon>Pseudomonadati</taxon>
        <taxon>Pseudomonadota</taxon>
        <taxon>Gammaproteobacteria</taxon>
        <taxon>Thiotrichales</taxon>
        <taxon>Piscirickettsiaceae</taxon>
        <taxon>Methylophaga</taxon>
    </lineage>
</organism>
<proteinExistence type="predicted"/>
<feature type="transmembrane region" description="Helical" evidence="1">
    <location>
        <begin position="9"/>
        <end position="30"/>
    </location>
</feature>
<evidence type="ECO:0000313" key="3">
    <source>
        <dbReference type="Proteomes" id="UP000029999"/>
    </source>
</evidence>
<evidence type="ECO:0000256" key="1">
    <source>
        <dbReference type="SAM" id="Phobius"/>
    </source>
</evidence>
<sequence length="200" mass="22613">MIRFLTRQFITGLITILPVMLTLYLVYWFVISTEQALGQIIKFILPDVLYWPGMGFIAGIGLVFVIGLLMQVYVIKALFNKVEELLYHMPLIKSVYGAIRDFFQYFSPNRSSEFQQVVAVQFDNGMELIGFVTLSSSESLPIVDGDEEERVLVYLPMSYNIGGYPVMIAKSKLRSVDMTMEQAMRFVLTAGVASNNSESS</sequence>
<reference evidence="2 3" key="1">
    <citation type="submission" date="2014-09" db="EMBL/GenBank/DDBJ databases">
        <authorList>
            <person name="Grob C."/>
            <person name="Taubert M."/>
            <person name="Howat A.M."/>
            <person name="Burns O.J."/>
            <person name="Dixon J.L."/>
            <person name="Chen Y."/>
            <person name="Murrell J.C."/>
        </authorList>
    </citation>
    <scope>NUCLEOTIDE SEQUENCE [LARGE SCALE GENOMIC DNA]</scope>
    <source>
        <strain evidence="2">L4</strain>
    </source>
</reference>
<dbReference type="EMBL" id="JRQD01000002">
    <property type="protein sequence ID" value="KGM07366.1"/>
    <property type="molecule type" value="Genomic_DNA"/>
</dbReference>
<comment type="caution">
    <text evidence="2">The sequence shown here is derived from an EMBL/GenBank/DDBJ whole genome shotgun (WGS) entry which is preliminary data.</text>
</comment>
<dbReference type="STRING" id="392484.LP43_0976"/>
<dbReference type="Proteomes" id="UP000029999">
    <property type="component" value="Unassembled WGS sequence"/>
</dbReference>
<dbReference type="PANTHER" id="PTHR31876">
    <property type="entry name" value="COV-LIKE PROTEIN 1"/>
    <property type="match status" value="1"/>
</dbReference>
<keyword evidence="1" id="KW-1133">Transmembrane helix</keyword>
<dbReference type="InterPro" id="IPR007462">
    <property type="entry name" value="COV1-like"/>
</dbReference>
<dbReference type="AlphaFoldDB" id="A0A0A0BHE8"/>
<dbReference type="Pfam" id="PF04367">
    <property type="entry name" value="DUF502"/>
    <property type="match status" value="1"/>
</dbReference>
<keyword evidence="1" id="KW-0472">Membrane</keyword>
<name>A0A0A0BHE8_9GAMM</name>
<dbReference type="RefSeq" id="WP_036312574.1">
    <property type="nucleotide sequence ID" value="NZ_JADFAB010000019.1"/>
</dbReference>
<evidence type="ECO:0000313" key="2">
    <source>
        <dbReference type="EMBL" id="KGM07366.1"/>
    </source>
</evidence>
<feature type="transmembrane region" description="Helical" evidence="1">
    <location>
        <begin position="50"/>
        <end position="75"/>
    </location>
</feature>
<accession>A0A0A0BHE8</accession>
<dbReference type="PANTHER" id="PTHR31876:SF26">
    <property type="entry name" value="PROTEIN LIKE COV 2"/>
    <property type="match status" value="1"/>
</dbReference>
<gene>
    <name evidence="2" type="ORF">LP43_0976</name>
</gene>
<protein>
    <submittedName>
        <fullName evidence="2">Putative exported protein</fullName>
    </submittedName>
</protein>
<keyword evidence="1" id="KW-0812">Transmembrane</keyword>